<protein>
    <submittedName>
        <fullName evidence="1">Uncharacterized protein</fullName>
    </submittedName>
</protein>
<dbReference type="EMBL" id="GBRH01206144">
    <property type="protein sequence ID" value="JAD91751.1"/>
    <property type="molecule type" value="Transcribed_RNA"/>
</dbReference>
<sequence>MDLQDTEISAYFHLVTTDVKDIYNLSESDFSTEEQKRVPLL</sequence>
<organism evidence="1">
    <name type="scientific">Arundo donax</name>
    <name type="common">Giant reed</name>
    <name type="synonym">Donax arundinaceus</name>
    <dbReference type="NCBI Taxonomy" id="35708"/>
    <lineage>
        <taxon>Eukaryota</taxon>
        <taxon>Viridiplantae</taxon>
        <taxon>Streptophyta</taxon>
        <taxon>Embryophyta</taxon>
        <taxon>Tracheophyta</taxon>
        <taxon>Spermatophyta</taxon>
        <taxon>Magnoliopsida</taxon>
        <taxon>Liliopsida</taxon>
        <taxon>Poales</taxon>
        <taxon>Poaceae</taxon>
        <taxon>PACMAD clade</taxon>
        <taxon>Arundinoideae</taxon>
        <taxon>Arundineae</taxon>
        <taxon>Arundo</taxon>
    </lineage>
</organism>
<reference evidence="1" key="1">
    <citation type="submission" date="2014-09" db="EMBL/GenBank/DDBJ databases">
        <authorList>
            <person name="Magalhaes I.L.F."/>
            <person name="Oliveira U."/>
            <person name="Santos F.R."/>
            <person name="Vidigal T.H.D.A."/>
            <person name="Brescovit A.D."/>
            <person name="Santos A.J."/>
        </authorList>
    </citation>
    <scope>NUCLEOTIDE SEQUENCE</scope>
    <source>
        <tissue evidence="1">Shoot tissue taken approximately 20 cm above the soil surface</tissue>
    </source>
</reference>
<name>A0A0A9DVB2_ARUDO</name>
<reference evidence="1" key="2">
    <citation type="journal article" date="2015" name="Data Brief">
        <title>Shoot transcriptome of the giant reed, Arundo donax.</title>
        <authorList>
            <person name="Barrero R.A."/>
            <person name="Guerrero F.D."/>
            <person name="Moolhuijzen P."/>
            <person name="Goolsby J.A."/>
            <person name="Tidwell J."/>
            <person name="Bellgard S.E."/>
            <person name="Bellgard M.I."/>
        </authorList>
    </citation>
    <scope>NUCLEOTIDE SEQUENCE</scope>
    <source>
        <tissue evidence="1">Shoot tissue taken approximately 20 cm above the soil surface</tissue>
    </source>
</reference>
<dbReference type="AlphaFoldDB" id="A0A0A9DVB2"/>
<evidence type="ECO:0000313" key="1">
    <source>
        <dbReference type="EMBL" id="JAD91751.1"/>
    </source>
</evidence>
<accession>A0A0A9DVB2</accession>
<proteinExistence type="predicted"/>